<dbReference type="Proteomes" id="UP000182658">
    <property type="component" value="Unassembled WGS sequence"/>
</dbReference>
<sequence length="167" mass="17820">MAGFAKLIPAFTVQIHVDPATPIGALSTGPALVHLPFVPNSGFLKSEPDYPVKVDAVFVHGADYVKVDKDGKFARLEVQSTLRAPEGALRYNYTGTVDISGPGGKIIRGEADAATTDFGGIFAQPIFETGTAAFQALEGKTFVQSGRFIIEQGKPVIVEYKISEVTY</sequence>
<evidence type="ECO:0000313" key="2">
    <source>
        <dbReference type="Proteomes" id="UP000182658"/>
    </source>
</evidence>
<evidence type="ECO:0000313" key="1">
    <source>
        <dbReference type="EMBL" id="OIW34453.1"/>
    </source>
</evidence>
<name>A0A1J7J4R5_9PEZI</name>
<dbReference type="Pfam" id="PF11578">
    <property type="entry name" value="DUF3237"/>
    <property type="match status" value="1"/>
</dbReference>
<gene>
    <name evidence="1" type="ORF">CONLIGDRAFT_5263</name>
</gene>
<keyword evidence="2" id="KW-1185">Reference proteome</keyword>
<protein>
    <submittedName>
        <fullName evidence="1">Uncharacterized protein</fullName>
    </submittedName>
</protein>
<proteinExistence type="predicted"/>
<dbReference type="EMBL" id="KV875093">
    <property type="protein sequence ID" value="OIW34453.1"/>
    <property type="molecule type" value="Genomic_DNA"/>
</dbReference>
<dbReference type="AlphaFoldDB" id="A0A1J7J4R5"/>
<organism evidence="1 2">
    <name type="scientific">Coniochaeta ligniaria NRRL 30616</name>
    <dbReference type="NCBI Taxonomy" id="1408157"/>
    <lineage>
        <taxon>Eukaryota</taxon>
        <taxon>Fungi</taxon>
        <taxon>Dikarya</taxon>
        <taxon>Ascomycota</taxon>
        <taxon>Pezizomycotina</taxon>
        <taxon>Sordariomycetes</taxon>
        <taxon>Sordariomycetidae</taxon>
        <taxon>Coniochaetales</taxon>
        <taxon>Coniochaetaceae</taxon>
        <taxon>Coniochaeta</taxon>
    </lineage>
</organism>
<dbReference type="InParanoid" id="A0A1J7J4R5"/>
<reference evidence="1 2" key="1">
    <citation type="submission" date="2016-10" db="EMBL/GenBank/DDBJ databases">
        <title>Draft genome sequence of Coniochaeta ligniaria NRRL30616, a lignocellulolytic fungus for bioabatement of inhibitors in plant biomass hydrolysates.</title>
        <authorList>
            <consortium name="DOE Joint Genome Institute"/>
            <person name="Jimenez D.J."/>
            <person name="Hector R.E."/>
            <person name="Riley R."/>
            <person name="Sun H."/>
            <person name="Grigoriev I.V."/>
            <person name="Van Elsas J.D."/>
            <person name="Nichols N.N."/>
        </authorList>
    </citation>
    <scope>NUCLEOTIDE SEQUENCE [LARGE SCALE GENOMIC DNA]</scope>
    <source>
        <strain evidence="1 2">NRRL 30616</strain>
    </source>
</reference>
<accession>A0A1J7J4R5</accession>
<dbReference type="Gene3D" id="2.40.160.20">
    <property type="match status" value="1"/>
</dbReference>
<dbReference type="OrthoDB" id="2544694at2759"/>